<feature type="domain" description="Sulfotransferase" evidence="3">
    <location>
        <begin position="82"/>
        <end position="235"/>
    </location>
</feature>
<evidence type="ECO:0000259" key="3">
    <source>
        <dbReference type="Pfam" id="PF00685"/>
    </source>
</evidence>
<evidence type="ECO:0000256" key="1">
    <source>
        <dbReference type="ARBA" id="ARBA00005771"/>
    </source>
</evidence>
<keyword evidence="5" id="KW-1185">Reference proteome</keyword>
<organism evidence="4 5">
    <name type="scientific">Phytohabitans aurantiacus</name>
    <dbReference type="NCBI Taxonomy" id="3016789"/>
    <lineage>
        <taxon>Bacteria</taxon>
        <taxon>Bacillati</taxon>
        <taxon>Actinomycetota</taxon>
        <taxon>Actinomycetes</taxon>
        <taxon>Micromonosporales</taxon>
        <taxon>Micromonosporaceae</taxon>
    </lineage>
</organism>
<protein>
    <recommendedName>
        <fullName evidence="3">Sulfotransferase domain-containing protein</fullName>
    </recommendedName>
</protein>
<dbReference type="Proteomes" id="UP001144280">
    <property type="component" value="Unassembled WGS sequence"/>
</dbReference>
<comment type="caution">
    <text evidence="4">The sequence shown here is derived from an EMBL/GenBank/DDBJ whole genome shotgun (WGS) entry which is preliminary data.</text>
</comment>
<dbReference type="InterPro" id="IPR027417">
    <property type="entry name" value="P-loop_NTPase"/>
</dbReference>
<dbReference type="PANTHER" id="PTHR11783">
    <property type="entry name" value="SULFOTRANSFERASE SULT"/>
    <property type="match status" value="1"/>
</dbReference>
<dbReference type="SUPFAM" id="SSF52540">
    <property type="entry name" value="P-loop containing nucleoside triphosphate hydrolases"/>
    <property type="match status" value="1"/>
</dbReference>
<keyword evidence="2" id="KW-0808">Transferase</keyword>
<dbReference type="InterPro" id="IPR000863">
    <property type="entry name" value="Sulfotransferase_dom"/>
</dbReference>
<dbReference type="EMBL" id="BSDI01000055">
    <property type="protein sequence ID" value="GLI02118.1"/>
    <property type="molecule type" value="Genomic_DNA"/>
</dbReference>
<evidence type="ECO:0000313" key="5">
    <source>
        <dbReference type="Proteomes" id="UP001144280"/>
    </source>
</evidence>
<accession>A0ABQ5R7D0</accession>
<comment type="similarity">
    <text evidence="1">Belongs to the sulfotransferase 1 family.</text>
</comment>
<evidence type="ECO:0000313" key="4">
    <source>
        <dbReference type="EMBL" id="GLI02118.1"/>
    </source>
</evidence>
<dbReference type="Gene3D" id="3.40.50.300">
    <property type="entry name" value="P-loop containing nucleotide triphosphate hydrolases"/>
    <property type="match status" value="1"/>
</dbReference>
<gene>
    <name evidence="4" type="ORF">Pa4123_73960</name>
</gene>
<name>A0ABQ5R7D0_9ACTN</name>
<dbReference type="Pfam" id="PF00685">
    <property type="entry name" value="Sulfotransfer_1"/>
    <property type="match status" value="1"/>
</dbReference>
<proteinExistence type="inferred from homology"/>
<evidence type="ECO:0000256" key="2">
    <source>
        <dbReference type="ARBA" id="ARBA00022679"/>
    </source>
</evidence>
<sequence>MPVATRCEYDAVYHCTLRKTASQWVKALLHDPVVYRYSGLLPFDQRVHRRRYPDAIPPGRVASSLFISYKRFSAIRKPENHRAFFIMRDPRDIVVSSYFSLRGSHTPMGDILEHRKVLQELPFKEGMIHVIGHLKETWLFTQLRGWVTAPSDETFRLFRYEDLIGEHQTDEMAELMRHCGISIPPPELEALLDRHSFSRKRGGDAGTLSHYRKGQAGDWRNHFDDDIYEAFIAATGDLVELCGYPSREQLRSVEDV</sequence>
<reference evidence="4" key="1">
    <citation type="submission" date="2022-12" db="EMBL/GenBank/DDBJ databases">
        <title>New Phytohabitans aurantiacus sp. RD004123 nov., an actinomycete isolated from soil.</title>
        <authorList>
            <person name="Triningsih D.W."/>
            <person name="Harunari E."/>
            <person name="Igarashi Y."/>
        </authorList>
    </citation>
    <scope>NUCLEOTIDE SEQUENCE</scope>
    <source>
        <strain evidence="4">RD004123</strain>
    </source>
</reference>